<evidence type="ECO:0000313" key="2">
    <source>
        <dbReference type="Proteomes" id="UP000189940"/>
    </source>
</evidence>
<keyword evidence="2" id="KW-1185">Reference proteome</keyword>
<dbReference type="RefSeq" id="WP_079446632.1">
    <property type="nucleotide sequence ID" value="NZ_MWPQ01000039.1"/>
</dbReference>
<dbReference type="EMBL" id="MWPQ01000039">
    <property type="protein sequence ID" value="OPH83033.1"/>
    <property type="molecule type" value="Genomic_DNA"/>
</dbReference>
<reference evidence="1 2" key="1">
    <citation type="submission" date="2017-02" db="EMBL/GenBank/DDBJ databases">
        <title>Genome sequence of the nitrite-oxidizing bacterium Nitrobacter vulgaris strain Ab1.</title>
        <authorList>
            <person name="Mellbye B.L."/>
            <person name="Davis E.W."/>
            <person name="Spieck E."/>
            <person name="Chang J.H."/>
            <person name="Bottomley P.J."/>
            <person name="Sayavedra-Soto L.A."/>
        </authorList>
    </citation>
    <scope>NUCLEOTIDE SEQUENCE [LARGE SCALE GENOMIC DNA]</scope>
    <source>
        <strain evidence="1 2">Ab1</strain>
    </source>
</reference>
<protein>
    <submittedName>
        <fullName evidence="1">Uncharacterized protein</fullName>
    </submittedName>
</protein>
<dbReference type="Proteomes" id="UP000189940">
    <property type="component" value="Unassembled WGS sequence"/>
</dbReference>
<name>A0A1V4HYL8_NITVU</name>
<dbReference type="AlphaFoldDB" id="A0A1V4HYL8"/>
<dbReference type="STRING" id="29421.B2M20_08555"/>
<accession>A0A1V4HYL8</accession>
<proteinExistence type="predicted"/>
<dbReference type="OrthoDB" id="9884085at2"/>
<comment type="caution">
    <text evidence="1">The sequence shown here is derived from an EMBL/GenBank/DDBJ whole genome shotgun (WGS) entry which is preliminary data.</text>
</comment>
<organism evidence="1 2">
    <name type="scientific">Nitrobacter vulgaris</name>
    <dbReference type="NCBI Taxonomy" id="29421"/>
    <lineage>
        <taxon>Bacteria</taxon>
        <taxon>Pseudomonadati</taxon>
        <taxon>Pseudomonadota</taxon>
        <taxon>Alphaproteobacteria</taxon>
        <taxon>Hyphomicrobiales</taxon>
        <taxon>Nitrobacteraceae</taxon>
        <taxon>Nitrobacter</taxon>
    </lineage>
</organism>
<evidence type="ECO:0000313" key="1">
    <source>
        <dbReference type="EMBL" id="OPH83033.1"/>
    </source>
</evidence>
<gene>
    <name evidence="1" type="ORF">B2M20_08555</name>
</gene>
<sequence>MSEQQEQASISADEATARLATLTSDDAWRDRFLESGAAEVKEFHELNQIIVKGDPVEAAMAGILDSPDVPSSQSKLLAGTVDMLRAAGIADPIVRDFIEGQGVTAAEMKLVEGWKQRQMADSSFVERYLSGDAEARRLMTIANSVIATGIKKEKQS</sequence>